<keyword evidence="1" id="KW-1133">Transmembrane helix</keyword>
<evidence type="ECO:0000313" key="3">
    <source>
        <dbReference type="EMBL" id="RAV20320.1"/>
    </source>
</evidence>
<feature type="transmembrane region" description="Helical" evidence="1">
    <location>
        <begin position="109"/>
        <end position="131"/>
    </location>
</feature>
<dbReference type="SUPFAM" id="SSF54001">
    <property type="entry name" value="Cysteine proteinases"/>
    <property type="match status" value="1"/>
</dbReference>
<dbReference type="OrthoDB" id="1817605at2"/>
<comment type="caution">
    <text evidence="3">The sequence shown here is derived from an EMBL/GenBank/DDBJ whole genome shotgun (WGS) entry which is preliminary data.</text>
</comment>
<dbReference type="AlphaFoldDB" id="A0A329ML07"/>
<dbReference type="InterPro" id="IPR038765">
    <property type="entry name" value="Papain-like_cys_pep_sf"/>
</dbReference>
<protein>
    <submittedName>
        <fullName evidence="3">Transglutaminase domain-containing protein</fullName>
    </submittedName>
</protein>
<reference evidence="3 4" key="1">
    <citation type="journal article" date="2009" name="Int. J. Syst. Evol. Microbiol.">
        <title>Paenibacillus contaminans sp. nov., isolated from a contaminated laboratory plate.</title>
        <authorList>
            <person name="Chou J.H."/>
            <person name="Lee J.H."/>
            <person name="Lin M.C."/>
            <person name="Chang P.S."/>
            <person name="Arun A.B."/>
            <person name="Young C.C."/>
            <person name="Chen W.M."/>
        </authorList>
    </citation>
    <scope>NUCLEOTIDE SEQUENCE [LARGE SCALE GENOMIC DNA]</scope>
    <source>
        <strain evidence="3 4">CKOBP-6</strain>
    </source>
</reference>
<organism evidence="3 4">
    <name type="scientific">Paenibacillus contaminans</name>
    <dbReference type="NCBI Taxonomy" id="450362"/>
    <lineage>
        <taxon>Bacteria</taxon>
        <taxon>Bacillati</taxon>
        <taxon>Bacillota</taxon>
        <taxon>Bacilli</taxon>
        <taxon>Bacillales</taxon>
        <taxon>Paenibacillaceae</taxon>
        <taxon>Paenibacillus</taxon>
    </lineage>
</organism>
<dbReference type="SMART" id="SM00460">
    <property type="entry name" value="TGc"/>
    <property type="match status" value="1"/>
</dbReference>
<evidence type="ECO:0000256" key="1">
    <source>
        <dbReference type="SAM" id="Phobius"/>
    </source>
</evidence>
<dbReference type="Gene3D" id="3.10.620.30">
    <property type="match status" value="1"/>
</dbReference>
<sequence length="383" mass="42414">MNEALQLLSSLNLLTVLLVAIIAISVVQGAARGTTGSAKHLFLLLQEGAVTILSLVLAWKLAVALSPAFGDWLTSRNIVIPNEKISWLRQMYYTIVTALRDFSLMRSGVLLLVGYAVLKTVLHAVIDTILYRAGKYADPSPRPEGRITWTSSVFGGAIGAITGAGRALMAVAVLFMYTALFPHATFTGYIQQSSLYQKGAKEVIEPFTGDLITKQLPVFTKAVEHEFQNILQRKYEVIDARIPDDIALAAKEVTAKSKSDEEKAKALYQWIGTRVQYDWDKVNLYEQKRVWKEQSPEDTFATRKGVCIDYSRLYAVMARSVGLDVKVVTGLGYDGKGGYGPHAWNEVYVADRAEWLPLDSTWVSSGGNWFNPPNFDATHIRDA</sequence>
<evidence type="ECO:0000313" key="4">
    <source>
        <dbReference type="Proteomes" id="UP000250369"/>
    </source>
</evidence>
<evidence type="ECO:0000259" key="2">
    <source>
        <dbReference type="SMART" id="SM00460"/>
    </source>
</evidence>
<feature type="transmembrane region" description="Helical" evidence="1">
    <location>
        <begin position="41"/>
        <end position="62"/>
    </location>
</feature>
<dbReference type="RefSeq" id="WP_113031716.1">
    <property type="nucleotide sequence ID" value="NZ_QMFB01000008.1"/>
</dbReference>
<name>A0A329ML07_9BACL</name>
<dbReference type="InterPro" id="IPR002931">
    <property type="entry name" value="Transglutaminase-like"/>
</dbReference>
<keyword evidence="1" id="KW-0812">Transmembrane</keyword>
<dbReference type="PANTHER" id="PTHR33490:SF3">
    <property type="entry name" value="CONSERVED INTEGRAL MEMBRANE PROTEIN"/>
    <property type="match status" value="1"/>
</dbReference>
<feature type="domain" description="Transglutaminase-like" evidence="2">
    <location>
        <begin position="299"/>
        <end position="362"/>
    </location>
</feature>
<feature type="transmembrane region" description="Helical" evidence="1">
    <location>
        <begin position="6"/>
        <end position="29"/>
    </location>
</feature>
<dbReference type="PANTHER" id="PTHR33490">
    <property type="entry name" value="BLR5614 PROTEIN-RELATED"/>
    <property type="match status" value="1"/>
</dbReference>
<keyword evidence="1" id="KW-0472">Membrane</keyword>
<keyword evidence="4" id="KW-1185">Reference proteome</keyword>
<accession>A0A329ML07</accession>
<feature type="transmembrane region" description="Helical" evidence="1">
    <location>
        <begin position="152"/>
        <end position="177"/>
    </location>
</feature>
<proteinExistence type="predicted"/>
<dbReference type="EMBL" id="QMFB01000008">
    <property type="protein sequence ID" value="RAV20320.1"/>
    <property type="molecule type" value="Genomic_DNA"/>
</dbReference>
<dbReference type="Pfam" id="PF01841">
    <property type="entry name" value="Transglut_core"/>
    <property type="match status" value="1"/>
</dbReference>
<gene>
    <name evidence="3" type="ORF">DQG23_15200</name>
</gene>
<dbReference type="Proteomes" id="UP000250369">
    <property type="component" value="Unassembled WGS sequence"/>
</dbReference>